<reference evidence="3" key="1">
    <citation type="submission" date="2016-10" db="EMBL/GenBank/DDBJ databases">
        <authorList>
            <person name="Varghese N."/>
            <person name="Submissions S."/>
        </authorList>
    </citation>
    <scope>NUCLEOTIDE SEQUENCE [LARGE SCALE GENOMIC DNA]</scope>
    <source>
        <strain evidence="3">DSM 44260</strain>
    </source>
</reference>
<dbReference type="Proteomes" id="UP000199051">
    <property type="component" value="Unassembled WGS sequence"/>
</dbReference>
<evidence type="ECO:0000256" key="1">
    <source>
        <dbReference type="SAM" id="SignalP"/>
    </source>
</evidence>
<protein>
    <submittedName>
        <fullName evidence="2">Uncharacterized protein</fullName>
    </submittedName>
</protein>
<dbReference type="EMBL" id="FOGI01000002">
    <property type="protein sequence ID" value="SER30123.1"/>
    <property type="molecule type" value="Genomic_DNA"/>
</dbReference>
<name>A0A1H9N3Z4_9PSEU</name>
<evidence type="ECO:0000313" key="3">
    <source>
        <dbReference type="Proteomes" id="UP000199051"/>
    </source>
</evidence>
<dbReference type="AlphaFoldDB" id="A0A1H9N3Z4"/>
<proteinExistence type="predicted"/>
<keyword evidence="3" id="KW-1185">Reference proteome</keyword>
<feature type="signal peptide" evidence="1">
    <location>
        <begin position="1"/>
        <end position="36"/>
    </location>
</feature>
<gene>
    <name evidence="2" type="ORF">SAMN04487818_102473</name>
</gene>
<feature type="chain" id="PRO_5011434836" evidence="1">
    <location>
        <begin position="37"/>
        <end position="116"/>
    </location>
</feature>
<accession>A0A1H9N3Z4</accession>
<sequence length="116" mass="12490">MANQTGFTVIRKMAAATAAVMLGVGATLVAASPAAAAPPAQYGGGVDINGWCVAKYSAPWHAELRTHNAHGWVCQWGHDTAAWRSVDMYAACRRTYGPASTARYTDYKNPYSWYCT</sequence>
<keyword evidence="1" id="KW-0732">Signal</keyword>
<dbReference type="RefSeq" id="WP_143073376.1">
    <property type="nucleotide sequence ID" value="NZ_FOGI01000002.1"/>
</dbReference>
<evidence type="ECO:0000313" key="2">
    <source>
        <dbReference type="EMBL" id="SER30123.1"/>
    </source>
</evidence>
<organism evidence="2 3">
    <name type="scientific">Actinokineospora terrae</name>
    <dbReference type="NCBI Taxonomy" id="155974"/>
    <lineage>
        <taxon>Bacteria</taxon>
        <taxon>Bacillati</taxon>
        <taxon>Actinomycetota</taxon>
        <taxon>Actinomycetes</taxon>
        <taxon>Pseudonocardiales</taxon>
        <taxon>Pseudonocardiaceae</taxon>
        <taxon>Actinokineospora</taxon>
    </lineage>
</organism>